<keyword evidence="4" id="KW-0274">FAD</keyword>
<evidence type="ECO:0000256" key="1">
    <source>
        <dbReference type="ARBA" id="ARBA00001974"/>
    </source>
</evidence>
<dbReference type="Gene3D" id="1.10.8.870">
    <property type="entry name" value="Alpha-glycerophosphate oxidase, cap domain"/>
    <property type="match status" value="1"/>
</dbReference>
<name>A0A430RWM9_THESC</name>
<dbReference type="GO" id="GO:0004368">
    <property type="term" value="F:glycerol-3-phosphate dehydrogenase (quinone) activity"/>
    <property type="evidence" value="ECO:0007669"/>
    <property type="project" value="InterPro"/>
</dbReference>
<evidence type="ECO:0000256" key="3">
    <source>
        <dbReference type="ARBA" id="ARBA00022630"/>
    </source>
</evidence>
<dbReference type="EMBL" id="PELW01000210">
    <property type="protein sequence ID" value="RTH24898.1"/>
    <property type="molecule type" value="Genomic_DNA"/>
</dbReference>
<evidence type="ECO:0000256" key="4">
    <source>
        <dbReference type="ARBA" id="ARBA00022827"/>
    </source>
</evidence>
<keyword evidence="5" id="KW-0560">Oxidoreductase</keyword>
<dbReference type="Gene3D" id="3.50.50.60">
    <property type="entry name" value="FAD/NAD(P)-binding domain"/>
    <property type="match status" value="1"/>
</dbReference>
<dbReference type="AlphaFoldDB" id="A0A430RWM9"/>
<evidence type="ECO:0000259" key="7">
    <source>
        <dbReference type="Pfam" id="PF16901"/>
    </source>
</evidence>
<dbReference type="Gene3D" id="3.30.9.10">
    <property type="entry name" value="D-Amino Acid Oxidase, subunit A, domain 2"/>
    <property type="match status" value="1"/>
</dbReference>
<accession>A0A430RWM9</accession>
<proteinExistence type="inferred from homology"/>
<dbReference type="SUPFAM" id="SSF54373">
    <property type="entry name" value="FAD-linked reductases, C-terminal domain"/>
    <property type="match status" value="1"/>
</dbReference>
<evidence type="ECO:0000256" key="2">
    <source>
        <dbReference type="ARBA" id="ARBA00007330"/>
    </source>
</evidence>
<sequence length="512" mass="55744">MAPGREGLWKGLTKPPDLLILGGGATEAGVLWEATLRGLRAALVEAGDFGAGTSSRSTKLLHGGVRYLELALKERDPRQLRLVRDALRERRVVMELAPHLARPLTLLTPLFRPLEIPYYGLGLKLYDLLAGGRRLSLSRYVPSQEVKALVPGLPPTLGGILYQDGQFADYRLNLALILSALSRGAVALNYAEATGFLVREGRVKGAVVKDRLTGKEVEVWAQAVVNATGPQADRVRGLLDPELPPLLTPSSGAHLVLDYPLQVGLLLPKTRDGRVLFLLPWQGKALLGTTDLPAEATACPLPREEEVAYLLEEIRPYLGDLSSRVLAAWAGLRPLVGKGETKRLVRDHLIVEEKGLYTLTGGKWTTFRLMALDLVERLARDLGLSLPPSESHRTPLLGAGPRPPLPLPEGVAEHLYTHYGTLAPEVAALGDRPLLPGLPYLEGEVVFAVREELAQRPLDVLARRLGLALLDQKAAERALPRVVELMAPLLGWDDGRKQALLLEARRALPALC</sequence>
<comment type="cofactor">
    <cofactor evidence="1">
        <name>FAD</name>
        <dbReference type="ChEBI" id="CHEBI:57692"/>
    </cofactor>
</comment>
<gene>
    <name evidence="8" type="ORF">CSW40_07460</name>
</gene>
<evidence type="ECO:0000259" key="6">
    <source>
        <dbReference type="Pfam" id="PF01266"/>
    </source>
</evidence>
<evidence type="ECO:0000313" key="8">
    <source>
        <dbReference type="EMBL" id="RTH24898.1"/>
    </source>
</evidence>
<dbReference type="RefSeq" id="WP_126213095.1">
    <property type="nucleotide sequence ID" value="NZ_PELW01000210.1"/>
</dbReference>
<dbReference type="InterPro" id="IPR031656">
    <property type="entry name" value="DAO_C"/>
</dbReference>
<organism evidence="8 9">
    <name type="scientific">Thermus scotoductus</name>
    <dbReference type="NCBI Taxonomy" id="37636"/>
    <lineage>
        <taxon>Bacteria</taxon>
        <taxon>Thermotogati</taxon>
        <taxon>Deinococcota</taxon>
        <taxon>Deinococci</taxon>
        <taxon>Thermales</taxon>
        <taxon>Thermaceae</taxon>
        <taxon>Thermus</taxon>
    </lineage>
</organism>
<comment type="similarity">
    <text evidence="2">Belongs to the FAD-dependent glycerol-3-phosphate dehydrogenase family.</text>
</comment>
<keyword evidence="3" id="KW-0285">Flavoprotein</keyword>
<dbReference type="Proteomes" id="UP000286712">
    <property type="component" value="Unassembled WGS sequence"/>
</dbReference>
<dbReference type="Pfam" id="PF01266">
    <property type="entry name" value="DAO"/>
    <property type="match status" value="1"/>
</dbReference>
<feature type="domain" description="Alpha-glycerophosphate oxidase C-terminal" evidence="7">
    <location>
        <begin position="390"/>
        <end position="496"/>
    </location>
</feature>
<dbReference type="PANTHER" id="PTHR11985">
    <property type="entry name" value="GLYCEROL-3-PHOSPHATE DEHYDROGENASE"/>
    <property type="match status" value="1"/>
</dbReference>
<dbReference type="InterPro" id="IPR006076">
    <property type="entry name" value="FAD-dep_OxRdtase"/>
</dbReference>
<evidence type="ECO:0000256" key="5">
    <source>
        <dbReference type="ARBA" id="ARBA00023002"/>
    </source>
</evidence>
<feature type="domain" description="FAD dependent oxidoreductase" evidence="6">
    <location>
        <begin position="17"/>
        <end position="363"/>
    </location>
</feature>
<comment type="caution">
    <text evidence="8">The sequence shown here is derived from an EMBL/GenBank/DDBJ whole genome shotgun (WGS) entry which is preliminary data.</text>
</comment>
<dbReference type="SUPFAM" id="SSF51905">
    <property type="entry name" value="FAD/NAD(P)-binding domain"/>
    <property type="match status" value="1"/>
</dbReference>
<reference evidence="8 9" key="1">
    <citation type="journal article" date="2019" name="Extremophiles">
        <title>Biogeography of thermophiles and predominance of Thermus scotoductus in domestic water heaters.</title>
        <authorList>
            <person name="Wilpiszeski R.L."/>
            <person name="Zhang Z."/>
            <person name="House C.H."/>
        </authorList>
    </citation>
    <scope>NUCLEOTIDE SEQUENCE [LARGE SCALE GENOMIC DNA]</scope>
    <source>
        <strain evidence="8 9">27_S27</strain>
    </source>
</reference>
<dbReference type="InterPro" id="IPR038299">
    <property type="entry name" value="DAO_C_sf"/>
</dbReference>
<dbReference type="Pfam" id="PF16901">
    <property type="entry name" value="DAO_C"/>
    <property type="match status" value="1"/>
</dbReference>
<dbReference type="InterPro" id="IPR036188">
    <property type="entry name" value="FAD/NAD-bd_sf"/>
</dbReference>
<dbReference type="GO" id="GO:0006072">
    <property type="term" value="P:glycerol-3-phosphate metabolic process"/>
    <property type="evidence" value="ECO:0007669"/>
    <property type="project" value="InterPro"/>
</dbReference>
<evidence type="ECO:0000313" key="9">
    <source>
        <dbReference type="Proteomes" id="UP000286712"/>
    </source>
</evidence>
<dbReference type="PRINTS" id="PR01001">
    <property type="entry name" value="FADG3PDH"/>
</dbReference>
<dbReference type="PANTHER" id="PTHR11985:SF15">
    <property type="entry name" value="GLYCEROL-3-PHOSPHATE DEHYDROGENASE, MITOCHONDRIAL"/>
    <property type="match status" value="1"/>
</dbReference>
<dbReference type="InterPro" id="IPR000447">
    <property type="entry name" value="G3P_DH_FAD-dep"/>
</dbReference>
<protein>
    <submittedName>
        <fullName evidence="8">Glycerol-3-phosphate dehydrogenase</fullName>
    </submittedName>
</protein>